<dbReference type="PROSITE" id="PS51000">
    <property type="entry name" value="HTH_DEOR_2"/>
    <property type="match status" value="1"/>
</dbReference>
<reference evidence="5 6" key="1">
    <citation type="submission" date="2022-02" db="EMBL/GenBank/DDBJ databases">
        <title>Paenibacillus sp. MBLB1776 Whole Genome Shotgun Sequencing.</title>
        <authorList>
            <person name="Hwang C.Y."/>
            <person name="Cho E.-S."/>
            <person name="Seo M.-J."/>
        </authorList>
    </citation>
    <scope>NUCLEOTIDE SEQUENCE [LARGE SCALE GENOMIC DNA]</scope>
    <source>
        <strain evidence="5 6">MBLB1776</strain>
    </source>
</reference>
<dbReference type="SMART" id="SM00420">
    <property type="entry name" value="HTH_DEOR"/>
    <property type="match status" value="1"/>
</dbReference>
<dbReference type="RefSeq" id="WP_315602877.1">
    <property type="nucleotide sequence ID" value="NZ_CP130318.1"/>
</dbReference>
<dbReference type="InterPro" id="IPR001034">
    <property type="entry name" value="DeoR_HTH"/>
</dbReference>
<organism evidence="5 6">
    <name type="scientific">Paenibacillus aurantius</name>
    <dbReference type="NCBI Taxonomy" id="2918900"/>
    <lineage>
        <taxon>Bacteria</taxon>
        <taxon>Bacillati</taxon>
        <taxon>Bacillota</taxon>
        <taxon>Bacilli</taxon>
        <taxon>Bacillales</taxon>
        <taxon>Paenibacillaceae</taxon>
        <taxon>Paenibacillus</taxon>
    </lineage>
</organism>
<dbReference type="EMBL" id="CP130318">
    <property type="protein sequence ID" value="WNQ09109.1"/>
    <property type="molecule type" value="Genomic_DNA"/>
</dbReference>
<dbReference type="KEGG" id="paun:MJA45_15795"/>
<dbReference type="InterPro" id="IPR018356">
    <property type="entry name" value="Tscrpt_reg_HTH_DeoR_CS"/>
</dbReference>
<keyword evidence="3" id="KW-0804">Transcription</keyword>
<dbReference type="PANTHER" id="PTHR30363">
    <property type="entry name" value="HTH-TYPE TRANSCRIPTIONAL REGULATOR SRLR-RELATED"/>
    <property type="match status" value="1"/>
</dbReference>
<evidence type="ECO:0000256" key="2">
    <source>
        <dbReference type="ARBA" id="ARBA00023125"/>
    </source>
</evidence>
<gene>
    <name evidence="5" type="ORF">MJA45_15795</name>
</gene>
<protein>
    <submittedName>
        <fullName evidence="5">DeoR/GlpR family DNA-binding transcription regulator</fullName>
    </submittedName>
</protein>
<sequence>MSESLVSKGKARRDKILSALKQNGRITVQEVVDWFDCSEATARRDLDSLEKTEPIIRTIGGALYDGFNSAREVSFTERKNFSWIEKEAVAVKAASLIEEGDIIGLSGGTTTFLIAKALKARQGITVVTNAVNIAMELADNDSIQVVVTGGIMRNKSFELCGPLAEKMVEGLHIGKMFLGIDGITAAQGLSTYSELEAEIAKVLIRRSAETMAVFDHSKVGKTSLFTVAPLESITACITDAPLTGELADAMEREGIAVHVAEAAYRS</sequence>
<dbReference type="Proteomes" id="UP001305702">
    <property type="component" value="Chromosome"/>
</dbReference>
<dbReference type="PANTHER" id="PTHR30363:SF44">
    <property type="entry name" value="AGA OPERON TRANSCRIPTIONAL REPRESSOR-RELATED"/>
    <property type="match status" value="1"/>
</dbReference>
<dbReference type="PROSITE" id="PS00894">
    <property type="entry name" value="HTH_DEOR_1"/>
    <property type="match status" value="1"/>
</dbReference>
<feature type="domain" description="HTH deoR-type" evidence="4">
    <location>
        <begin position="9"/>
        <end position="64"/>
    </location>
</feature>
<evidence type="ECO:0000256" key="3">
    <source>
        <dbReference type="ARBA" id="ARBA00023163"/>
    </source>
</evidence>
<keyword evidence="6" id="KW-1185">Reference proteome</keyword>
<dbReference type="SUPFAM" id="SSF46785">
    <property type="entry name" value="Winged helix' DNA-binding domain"/>
    <property type="match status" value="1"/>
</dbReference>
<dbReference type="SUPFAM" id="SSF100950">
    <property type="entry name" value="NagB/RpiA/CoA transferase-like"/>
    <property type="match status" value="1"/>
</dbReference>
<keyword evidence="2 5" id="KW-0238">DNA-binding</keyword>
<evidence type="ECO:0000259" key="4">
    <source>
        <dbReference type="PROSITE" id="PS51000"/>
    </source>
</evidence>
<dbReference type="InterPro" id="IPR036388">
    <property type="entry name" value="WH-like_DNA-bd_sf"/>
</dbReference>
<dbReference type="Gene3D" id="3.40.50.1360">
    <property type="match status" value="1"/>
</dbReference>
<dbReference type="InterPro" id="IPR036390">
    <property type="entry name" value="WH_DNA-bd_sf"/>
</dbReference>
<keyword evidence="1" id="KW-0805">Transcription regulation</keyword>
<dbReference type="InterPro" id="IPR014036">
    <property type="entry name" value="DeoR-like_C"/>
</dbReference>
<accession>A0AA96L9P8</accession>
<dbReference type="GO" id="GO:0003700">
    <property type="term" value="F:DNA-binding transcription factor activity"/>
    <property type="evidence" value="ECO:0007669"/>
    <property type="project" value="InterPro"/>
</dbReference>
<evidence type="ECO:0000313" key="5">
    <source>
        <dbReference type="EMBL" id="WNQ09109.1"/>
    </source>
</evidence>
<dbReference type="SMART" id="SM01134">
    <property type="entry name" value="DeoRC"/>
    <property type="match status" value="1"/>
</dbReference>
<evidence type="ECO:0000313" key="6">
    <source>
        <dbReference type="Proteomes" id="UP001305702"/>
    </source>
</evidence>
<dbReference type="InterPro" id="IPR037171">
    <property type="entry name" value="NagB/RpiA_transferase-like"/>
</dbReference>
<proteinExistence type="predicted"/>
<dbReference type="Pfam" id="PF00455">
    <property type="entry name" value="DeoRC"/>
    <property type="match status" value="1"/>
</dbReference>
<dbReference type="Gene3D" id="1.10.10.10">
    <property type="entry name" value="Winged helix-like DNA-binding domain superfamily/Winged helix DNA-binding domain"/>
    <property type="match status" value="1"/>
</dbReference>
<name>A0AA96L9P8_9BACL</name>
<evidence type="ECO:0000256" key="1">
    <source>
        <dbReference type="ARBA" id="ARBA00023015"/>
    </source>
</evidence>
<dbReference type="GO" id="GO:0003677">
    <property type="term" value="F:DNA binding"/>
    <property type="evidence" value="ECO:0007669"/>
    <property type="project" value="UniProtKB-KW"/>
</dbReference>
<dbReference type="Pfam" id="PF08220">
    <property type="entry name" value="HTH_DeoR"/>
    <property type="match status" value="1"/>
</dbReference>
<dbReference type="InterPro" id="IPR050313">
    <property type="entry name" value="Carb_Metab_HTH_regulators"/>
</dbReference>
<dbReference type="AlphaFoldDB" id="A0AA96L9P8"/>